<name>A0ABR2Z1V1_9CHLO</name>
<gene>
    <name evidence="7" type="ORF">WJX75_005874</name>
</gene>
<dbReference type="Proteomes" id="UP001491310">
    <property type="component" value="Unassembled WGS sequence"/>
</dbReference>
<dbReference type="InterPro" id="IPR020472">
    <property type="entry name" value="WD40_PAC1"/>
</dbReference>
<proteinExistence type="predicted"/>
<dbReference type="InterPro" id="IPR001680">
    <property type="entry name" value="WD40_rpt"/>
</dbReference>
<sequence length="488" mass="52954">MARPVPKKAIKGTSTKGSKGKKRRADALDDDDRNDFFLDEDKAGKDEADAEEMDEIEETADEKRLRVSKQLLSGMRERAQERGEDEDEDEHAALTEQLHQQNMQSMGRLQRKIAASVRVPDLRQLSSAEASTSGRLTRCHRLSVTALAVTADDCTAFSVSKEGSIFQTDIESGKRVRFDLERGDQNTGDTADTGSPEWVKKGPRKASRNSLLAAAVSEDGRYLAVGGGDKRVHVWDIRSHEYIQGFPGHRDIVSGLAFRQGTHELFSASFDRSVKTWSLDDRAYVDTLLGHQSEVLSIDLLRQERAVTAGHDHTCRVWKVPEESQLIFRSHAPAVDCVRYITGTQWVSGASDGSLAVWSQMKKRPVSVIRGAHASPSNGAAAAGAGSVGGDAASWVQSVTVCHGSDLVASGAADGVIRLWAVEEGNTGAQALSPIGGLPARGFVNALHIARSGRFILAGMGQEPRLGRWSRDGLAKNGLLLHQLSLED</sequence>
<comment type="caution">
    <text evidence="7">The sequence shown here is derived from an EMBL/GenBank/DDBJ whole genome shotgun (WGS) entry which is preliminary data.</text>
</comment>
<evidence type="ECO:0008006" key="9">
    <source>
        <dbReference type="Google" id="ProtNLM"/>
    </source>
</evidence>
<keyword evidence="8" id="KW-1185">Reference proteome</keyword>
<dbReference type="InterPro" id="IPR039241">
    <property type="entry name" value="Rrp9-like"/>
</dbReference>
<dbReference type="EMBL" id="JALJOT010000002">
    <property type="protein sequence ID" value="KAK9917569.1"/>
    <property type="molecule type" value="Genomic_DNA"/>
</dbReference>
<dbReference type="PROSITE" id="PS50082">
    <property type="entry name" value="WD_REPEATS_2"/>
    <property type="match status" value="4"/>
</dbReference>
<dbReference type="InterPro" id="IPR036322">
    <property type="entry name" value="WD40_repeat_dom_sf"/>
</dbReference>
<dbReference type="SMART" id="SM00320">
    <property type="entry name" value="WD40"/>
    <property type="match status" value="6"/>
</dbReference>
<feature type="repeat" description="WD" evidence="5">
    <location>
        <begin position="288"/>
        <end position="328"/>
    </location>
</feature>
<dbReference type="PANTHER" id="PTHR19865:SF0">
    <property type="entry name" value="U3 SMALL NUCLEOLAR RNA-INTERACTING PROTEIN 2"/>
    <property type="match status" value="1"/>
</dbReference>
<evidence type="ECO:0000256" key="4">
    <source>
        <dbReference type="ARBA" id="ARBA00023242"/>
    </source>
</evidence>
<evidence type="ECO:0000256" key="2">
    <source>
        <dbReference type="ARBA" id="ARBA00022574"/>
    </source>
</evidence>
<evidence type="ECO:0000313" key="8">
    <source>
        <dbReference type="Proteomes" id="UP001491310"/>
    </source>
</evidence>
<evidence type="ECO:0000256" key="3">
    <source>
        <dbReference type="ARBA" id="ARBA00022737"/>
    </source>
</evidence>
<protein>
    <recommendedName>
        <fullName evidence="9">WD40 repeat-like protein</fullName>
    </recommendedName>
</protein>
<dbReference type="PRINTS" id="PR00320">
    <property type="entry name" value="GPROTEINBRPT"/>
</dbReference>
<evidence type="ECO:0000256" key="6">
    <source>
        <dbReference type="SAM" id="MobiDB-lite"/>
    </source>
</evidence>
<dbReference type="Pfam" id="PF00400">
    <property type="entry name" value="WD40"/>
    <property type="match status" value="5"/>
</dbReference>
<evidence type="ECO:0000256" key="1">
    <source>
        <dbReference type="ARBA" id="ARBA00004123"/>
    </source>
</evidence>
<evidence type="ECO:0000256" key="5">
    <source>
        <dbReference type="PROSITE-ProRule" id="PRU00221"/>
    </source>
</evidence>
<feature type="repeat" description="WD" evidence="5">
    <location>
        <begin position="204"/>
        <end position="245"/>
    </location>
</feature>
<dbReference type="PROSITE" id="PS50294">
    <property type="entry name" value="WD_REPEATS_REGION"/>
    <property type="match status" value="2"/>
</dbReference>
<dbReference type="PANTHER" id="PTHR19865">
    <property type="entry name" value="U3 SMALL NUCLEOLAR RNA INTERACTING PROTEIN 2"/>
    <property type="match status" value="1"/>
</dbReference>
<feature type="region of interest" description="Disordered" evidence="6">
    <location>
        <begin position="182"/>
        <end position="203"/>
    </location>
</feature>
<comment type="subcellular location">
    <subcellularLocation>
        <location evidence="1">Nucleus</location>
    </subcellularLocation>
</comment>
<evidence type="ECO:0000313" key="7">
    <source>
        <dbReference type="EMBL" id="KAK9917569.1"/>
    </source>
</evidence>
<feature type="compositionally biased region" description="Basic and acidic residues" evidence="6">
    <location>
        <begin position="34"/>
        <end position="47"/>
    </location>
</feature>
<dbReference type="Gene3D" id="2.130.10.10">
    <property type="entry name" value="YVTN repeat-like/Quinoprotein amine dehydrogenase"/>
    <property type="match status" value="1"/>
</dbReference>
<accession>A0ABR2Z1V1</accession>
<feature type="repeat" description="WD" evidence="5">
    <location>
        <begin position="246"/>
        <end position="287"/>
    </location>
</feature>
<feature type="repeat" description="WD" evidence="5">
    <location>
        <begin position="396"/>
        <end position="430"/>
    </location>
</feature>
<feature type="compositionally biased region" description="Basic residues" evidence="6">
    <location>
        <begin position="1"/>
        <end position="10"/>
    </location>
</feature>
<organism evidence="7 8">
    <name type="scientific">Coccomyxa subellipsoidea</name>
    <dbReference type="NCBI Taxonomy" id="248742"/>
    <lineage>
        <taxon>Eukaryota</taxon>
        <taxon>Viridiplantae</taxon>
        <taxon>Chlorophyta</taxon>
        <taxon>core chlorophytes</taxon>
        <taxon>Trebouxiophyceae</taxon>
        <taxon>Trebouxiophyceae incertae sedis</taxon>
        <taxon>Coccomyxaceae</taxon>
        <taxon>Coccomyxa</taxon>
    </lineage>
</organism>
<dbReference type="InterPro" id="IPR015943">
    <property type="entry name" value="WD40/YVTN_repeat-like_dom_sf"/>
</dbReference>
<keyword evidence="4" id="KW-0539">Nucleus</keyword>
<reference evidence="7 8" key="1">
    <citation type="journal article" date="2024" name="Nat. Commun.">
        <title>Phylogenomics reveals the evolutionary origins of lichenization in chlorophyte algae.</title>
        <authorList>
            <person name="Puginier C."/>
            <person name="Libourel C."/>
            <person name="Otte J."/>
            <person name="Skaloud P."/>
            <person name="Haon M."/>
            <person name="Grisel S."/>
            <person name="Petersen M."/>
            <person name="Berrin J.G."/>
            <person name="Delaux P.M."/>
            <person name="Dal Grande F."/>
            <person name="Keller J."/>
        </authorList>
    </citation>
    <scope>NUCLEOTIDE SEQUENCE [LARGE SCALE GENOMIC DNA]</scope>
    <source>
        <strain evidence="7 8">SAG 216-7</strain>
    </source>
</reference>
<dbReference type="SUPFAM" id="SSF50978">
    <property type="entry name" value="WD40 repeat-like"/>
    <property type="match status" value="1"/>
</dbReference>
<keyword evidence="2 5" id="KW-0853">WD repeat</keyword>
<feature type="compositionally biased region" description="Acidic residues" evidence="6">
    <location>
        <begin position="48"/>
        <end position="60"/>
    </location>
</feature>
<keyword evidence="3" id="KW-0677">Repeat</keyword>
<feature type="region of interest" description="Disordered" evidence="6">
    <location>
        <begin position="1"/>
        <end position="65"/>
    </location>
</feature>